<dbReference type="PANTHER" id="PTHR24567:SF68">
    <property type="entry name" value="DNA-BINDING TRANSCRIPTIONAL DUAL REGULATOR CRP"/>
    <property type="match status" value="1"/>
</dbReference>
<dbReference type="AlphaFoldDB" id="A0A2N7WCS8"/>
<evidence type="ECO:0000259" key="4">
    <source>
        <dbReference type="PROSITE" id="PS50042"/>
    </source>
</evidence>
<dbReference type="SMART" id="SM00419">
    <property type="entry name" value="HTH_CRP"/>
    <property type="match status" value="1"/>
</dbReference>
<evidence type="ECO:0000313" key="7">
    <source>
        <dbReference type="Proteomes" id="UP000235347"/>
    </source>
</evidence>
<feature type="domain" description="HTH crp-type" evidence="5">
    <location>
        <begin position="162"/>
        <end position="232"/>
    </location>
</feature>
<keyword evidence="7" id="KW-1185">Reference proteome</keyword>
<comment type="caution">
    <text evidence="6">The sequence shown here is derived from an EMBL/GenBank/DDBJ whole genome shotgun (WGS) entry which is preliminary data.</text>
</comment>
<dbReference type="InterPro" id="IPR050397">
    <property type="entry name" value="Env_Response_Regulators"/>
</dbReference>
<evidence type="ECO:0000256" key="1">
    <source>
        <dbReference type="ARBA" id="ARBA00023015"/>
    </source>
</evidence>
<name>A0A2N7WCS8_9BURK</name>
<sequence length="239" mass="26187">MSLTLPRSDPDPGGPGIGRARLAHIAAWSLDLPDDEAERACAGIVERTFARGACICPKNTTLESWTGVVSGLVKVGAVSSEGRSVTFTGVPAGGWFGEGTVLKNEPRRYDIVALRNTRMAFMDRATFMWLVEHSVVFNRFLVRQLNERLGHFMALLEYDRMLDATPRLARCIASLFNPVLYPGGGDHLEITQEELGLLSGITRQVANQALKALQKDGVVRLEYGGVTVVDLERLRNYGA</sequence>
<dbReference type="GO" id="GO:0005829">
    <property type="term" value="C:cytosol"/>
    <property type="evidence" value="ECO:0007669"/>
    <property type="project" value="TreeGrafter"/>
</dbReference>
<dbReference type="GO" id="GO:0003677">
    <property type="term" value="F:DNA binding"/>
    <property type="evidence" value="ECO:0007669"/>
    <property type="project" value="UniProtKB-KW"/>
</dbReference>
<gene>
    <name evidence="6" type="ORF">C0Z19_05515</name>
</gene>
<protein>
    <submittedName>
        <fullName evidence="6">Crp/Fnr family transcriptional regulator</fullName>
    </submittedName>
</protein>
<reference evidence="6 7" key="1">
    <citation type="submission" date="2018-01" db="EMBL/GenBank/DDBJ databases">
        <title>Whole genome analyses suggest that Burkholderia sensu lato contains two further novel genera in the rhizoxinica-symbiotica group Mycetohabitans gen. nov., and Trinickia gen. nov.: implications for the evolution of diazotrophy and nodulation in the Burkholderiaceae.</title>
        <authorList>
            <person name="Estrada-de los Santos P."/>
            <person name="Palmer M."/>
            <person name="Chavez-Ramirez B."/>
            <person name="Beukes C."/>
            <person name="Steenkamp E.T."/>
            <person name="Hirsch A.M."/>
            <person name="Manyaka P."/>
            <person name="Maluk M."/>
            <person name="Lafos M."/>
            <person name="Crook M."/>
            <person name="Gross E."/>
            <person name="Simon M.F."/>
            <person name="Bueno dos Reis Junior F."/>
            <person name="Poole P.S."/>
            <person name="Venter S.N."/>
            <person name="James E.K."/>
        </authorList>
    </citation>
    <scope>NUCLEOTIDE SEQUENCE [LARGE SCALE GENOMIC DNA]</scope>
    <source>
        <strain evidence="6 7">GP25-8</strain>
    </source>
</reference>
<organism evidence="6 7">
    <name type="scientific">Trinickia soli</name>
    <dbReference type="NCBI Taxonomy" id="380675"/>
    <lineage>
        <taxon>Bacteria</taxon>
        <taxon>Pseudomonadati</taxon>
        <taxon>Pseudomonadota</taxon>
        <taxon>Betaproteobacteria</taxon>
        <taxon>Burkholderiales</taxon>
        <taxon>Burkholderiaceae</taxon>
        <taxon>Trinickia</taxon>
    </lineage>
</organism>
<dbReference type="GO" id="GO:0003700">
    <property type="term" value="F:DNA-binding transcription factor activity"/>
    <property type="evidence" value="ECO:0007669"/>
    <property type="project" value="TreeGrafter"/>
</dbReference>
<evidence type="ECO:0000259" key="5">
    <source>
        <dbReference type="PROSITE" id="PS51063"/>
    </source>
</evidence>
<evidence type="ECO:0000256" key="2">
    <source>
        <dbReference type="ARBA" id="ARBA00023125"/>
    </source>
</evidence>
<dbReference type="Gene3D" id="2.60.120.10">
    <property type="entry name" value="Jelly Rolls"/>
    <property type="match status" value="1"/>
</dbReference>
<keyword evidence="1" id="KW-0805">Transcription regulation</keyword>
<dbReference type="RefSeq" id="WP_102608774.1">
    <property type="nucleotide sequence ID" value="NZ_CADIKD010000001.1"/>
</dbReference>
<feature type="domain" description="Cyclic nucleotide-binding" evidence="4">
    <location>
        <begin position="31"/>
        <end position="148"/>
    </location>
</feature>
<dbReference type="Pfam" id="PF13545">
    <property type="entry name" value="HTH_Crp_2"/>
    <property type="match status" value="1"/>
</dbReference>
<dbReference type="Pfam" id="PF00027">
    <property type="entry name" value="cNMP_binding"/>
    <property type="match status" value="1"/>
</dbReference>
<dbReference type="PANTHER" id="PTHR24567">
    <property type="entry name" value="CRP FAMILY TRANSCRIPTIONAL REGULATORY PROTEIN"/>
    <property type="match status" value="1"/>
</dbReference>
<dbReference type="SUPFAM" id="SSF46785">
    <property type="entry name" value="Winged helix' DNA-binding domain"/>
    <property type="match status" value="1"/>
</dbReference>
<proteinExistence type="predicted"/>
<accession>A0A2N7WCS8</accession>
<dbReference type="SMART" id="SM00100">
    <property type="entry name" value="cNMP"/>
    <property type="match status" value="1"/>
</dbReference>
<dbReference type="PROSITE" id="PS50042">
    <property type="entry name" value="CNMP_BINDING_3"/>
    <property type="match status" value="1"/>
</dbReference>
<dbReference type="InterPro" id="IPR036388">
    <property type="entry name" value="WH-like_DNA-bd_sf"/>
</dbReference>
<dbReference type="InterPro" id="IPR018490">
    <property type="entry name" value="cNMP-bd_dom_sf"/>
</dbReference>
<dbReference type="Gene3D" id="1.10.10.10">
    <property type="entry name" value="Winged helix-like DNA-binding domain superfamily/Winged helix DNA-binding domain"/>
    <property type="match status" value="1"/>
</dbReference>
<keyword evidence="3" id="KW-0804">Transcription</keyword>
<dbReference type="InterPro" id="IPR036390">
    <property type="entry name" value="WH_DNA-bd_sf"/>
</dbReference>
<dbReference type="Proteomes" id="UP000235347">
    <property type="component" value="Unassembled WGS sequence"/>
</dbReference>
<evidence type="ECO:0000313" key="6">
    <source>
        <dbReference type="EMBL" id="PMS27202.1"/>
    </source>
</evidence>
<dbReference type="EMBL" id="PNYB01000003">
    <property type="protein sequence ID" value="PMS27202.1"/>
    <property type="molecule type" value="Genomic_DNA"/>
</dbReference>
<dbReference type="SUPFAM" id="SSF51206">
    <property type="entry name" value="cAMP-binding domain-like"/>
    <property type="match status" value="1"/>
</dbReference>
<dbReference type="PROSITE" id="PS51063">
    <property type="entry name" value="HTH_CRP_2"/>
    <property type="match status" value="1"/>
</dbReference>
<dbReference type="InterPro" id="IPR000595">
    <property type="entry name" value="cNMP-bd_dom"/>
</dbReference>
<keyword evidence="2" id="KW-0238">DNA-binding</keyword>
<dbReference type="CDD" id="cd00038">
    <property type="entry name" value="CAP_ED"/>
    <property type="match status" value="1"/>
</dbReference>
<dbReference type="InterPro" id="IPR014710">
    <property type="entry name" value="RmlC-like_jellyroll"/>
</dbReference>
<dbReference type="InterPro" id="IPR012318">
    <property type="entry name" value="HTH_CRP"/>
</dbReference>
<evidence type="ECO:0000256" key="3">
    <source>
        <dbReference type="ARBA" id="ARBA00023163"/>
    </source>
</evidence>